<protein>
    <submittedName>
        <fullName evidence="1">Uncharacterized protein</fullName>
    </submittedName>
</protein>
<reference evidence="1" key="1">
    <citation type="submission" date="2019-12" db="EMBL/GenBank/DDBJ databases">
        <title>Genome sequencing and annotation of Brassica cretica.</title>
        <authorList>
            <person name="Studholme D.J."/>
            <person name="Sarris P."/>
        </authorList>
    </citation>
    <scope>NUCLEOTIDE SEQUENCE</scope>
    <source>
        <strain evidence="1">PFS-109/04</strain>
        <tissue evidence="1">Leaf</tissue>
    </source>
</reference>
<sequence length="78" mass="8114">MRSERNGSGGKQSCSGVVQGVVVAECKERCVAVQGVAAVAVQGVMALAVKDVWTVVVQGFAAVAVELGISQRFFCTRK</sequence>
<comment type="caution">
    <text evidence="1">The sequence shown here is derived from an EMBL/GenBank/DDBJ whole genome shotgun (WGS) entry which is preliminary data.</text>
</comment>
<proteinExistence type="predicted"/>
<dbReference type="AlphaFoldDB" id="A0A8S9RXQ6"/>
<accession>A0A8S9RXQ6</accession>
<gene>
    <name evidence="1" type="ORF">F2Q69_00027271</name>
</gene>
<evidence type="ECO:0000313" key="1">
    <source>
        <dbReference type="EMBL" id="KAF3585233.1"/>
    </source>
</evidence>
<dbReference type="EMBL" id="QGKX02000088">
    <property type="protein sequence ID" value="KAF3585233.1"/>
    <property type="molecule type" value="Genomic_DNA"/>
</dbReference>
<organism evidence="1 2">
    <name type="scientific">Brassica cretica</name>
    <name type="common">Mustard</name>
    <dbReference type="NCBI Taxonomy" id="69181"/>
    <lineage>
        <taxon>Eukaryota</taxon>
        <taxon>Viridiplantae</taxon>
        <taxon>Streptophyta</taxon>
        <taxon>Embryophyta</taxon>
        <taxon>Tracheophyta</taxon>
        <taxon>Spermatophyta</taxon>
        <taxon>Magnoliopsida</taxon>
        <taxon>eudicotyledons</taxon>
        <taxon>Gunneridae</taxon>
        <taxon>Pentapetalae</taxon>
        <taxon>rosids</taxon>
        <taxon>malvids</taxon>
        <taxon>Brassicales</taxon>
        <taxon>Brassicaceae</taxon>
        <taxon>Brassiceae</taxon>
        <taxon>Brassica</taxon>
    </lineage>
</organism>
<evidence type="ECO:0000313" key="2">
    <source>
        <dbReference type="Proteomes" id="UP000712600"/>
    </source>
</evidence>
<name>A0A8S9RXQ6_BRACR</name>
<dbReference type="Proteomes" id="UP000712600">
    <property type="component" value="Unassembled WGS sequence"/>
</dbReference>